<dbReference type="AlphaFoldDB" id="A0A2M7FXH6"/>
<evidence type="ECO:0000313" key="7">
    <source>
        <dbReference type="EMBL" id="PIW13987.1"/>
    </source>
</evidence>
<proteinExistence type="predicted"/>
<dbReference type="CDD" id="cd03469">
    <property type="entry name" value="Rieske_RO_Alpha_N"/>
    <property type="match status" value="1"/>
</dbReference>
<keyword evidence="7" id="KW-0223">Dioxygenase</keyword>
<dbReference type="Pfam" id="PF00355">
    <property type="entry name" value="Rieske"/>
    <property type="match status" value="1"/>
</dbReference>
<feature type="domain" description="Rieske" evidence="6">
    <location>
        <begin position="21"/>
        <end position="122"/>
    </location>
</feature>
<comment type="caution">
    <text evidence="7">The sequence shown here is derived from an EMBL/GenBank/DDBJ whole genome shotgun (WGS) entry which is preliminary data.</text>
</comment>
<dbReference type="Proteomes" id="UP000231019">
    <property type="component" value="Unassembled WGS sequence"/>
</dbReference>
<dbReference type="EMBL" id="PFFQ01000065">
    <property type="protein sequence ID" value="PIW13987.1"/>
    <property type="molecule type" value="Genomic_DNA"/>
</dbReference>
<dbReference type="SUPFAM" id="SSF50022">
    <property type="entry name" value="ISP domain"/>
    <property type="match status" value="1"/>
</dbReference>
<gene>
    <name evidence="7" type="ORF">COW36_23390</name>
</gene>
<keyword evidence="2" id="KW-0479">Metal-binding</keyword>
<dbReference type="GO" id="GO:0046872">
    <property type="term" value="F:metal ion binding"/>
    <property type="evidence" value="ECO:0007669"/>
    <property type="project" value="UniProtKB-KW"/>
</dbReference>
<reference evidence="7 8" key="1">
    <citation type="submission" date="2017-09" db="EMBL/GenBank/DDBJ databases">
        <title>Depth-based differentiation of microbial function through sediment-hosted aquifers and enrichment of novel symbionts in the deep terrestrial subsurface.</title>
        <authorList>
            <person name="Probst A.J."/>
            <person name="Ladd B."/>
            <person name="Jarett J.K."/>
            <person name="Geller-Mcgrath D.E."/>
            <person name="Sieber C.M."/>
            <person name="Emerson J.B."/>
            <person name="Anantharaman K."/>
            <person name="Thomas B.C."/>
            <person name="Malmstrom R."/>
            <person name="Stieglmeier M."/>
            <person name="Klingl A."/>
            <person name="Woyke T."/>
            <person name="Ryan C.M."/>
            <person name="Banfield J.F."/>
        </authorList>
    </citation>
    <scope>NUCLEOTIDE SEQUENCE [LARGE SCALE GENOMIC DNA]</scope>
    <source>
        <strain evidence="7">CG17_big_fil_post_rev_8_21_14_2_50_48_46</strain>
    </source>
</reference>
<dbReference type="InterPro" id="IPR036922">
    <property type="entry name" value="Rieske_2Fe-2S_sf"/>
</dbReference>
<sequence length="373" mass="42126">MSSVTQTKVFNQNDVVVESWYWAFKSSDLKKGQIRHLNFLGEELAVYRGEDGVVRAVSAYCPHMGAHLAEGKVDGKGVRCFFHAWKFDEHGELVDIPCRKSPGIQERIKTWPVSETYGVIWIYTGETPSHPVHFVPELEGAEVAVSFGNNFTKDCHPNVVMINAIDAHHFTSVHNLPVNVAFDTRALNEHSIQFNNNTYIPKTRWYLRFFSKFYANHLTYSMCYTAGSTGSVTVGPDFLHCHIIFALRPTAEGKTEGLTILLTPTSPVKNKLNWLNIFNPLLLFATKLVGNYFAAGDTEVFKTIKFNFQRPIKEDDSIIRFIQHLEKQKTAVWGFGASGAEKTLPMAQEHNNIIALNQRENTDPRGSKMAQKA</sequence>
<evidence type="ECO:0000256" key="1">
    <source>
        <dbReference type="ARBA" id="ARBA00022714"/>
    </source>
</evidence>
<keyword evidence="3" id="KW-0560">Oxidoreductase</keyword>
<organism evidence="7 8">
    <name type="scientific">bacterium (Candidatus Blackallbacteria) CG17_big_fil_post_rev_8_21_14_2_50_48_46</name>
    <dbReference type="NCBI Taxonomy" id="2014261"/>
    <lineage>
        <taxon>Bacteria</taxon>
        <taxon>Candidatus Blackallbacteria</taxon>
    </lineage>
</organism>
<dbReference type="GO" id="GO:0051537">
    <property type="term" value="F:2 iron, 2 sulfur cluster binding"/>
    <property type="evidence" value="ECO:0007669"/>
    <property type="project" value="UniProtKB-KW"/>
</dbReference>
<keyword evidence="5" id="KW-0411">Iron-sulfur</keyword>
<dbReference type="GO" id="GO:0051213">
    <property type="term" value="F:dioxygenase activity"/>
    <property type="evidence" value="ECO:0007669"/>
    <property type="project" value="UniProtKB-KW"/>
</dbReference>
<keyword evidence="4" id="KW-0408">Iron</keyword>
<protein>
    <submittedName>
        <fullName evidence="7">Aromatic ring-hydroxylating dioxygenase subunit alpha</fullName>
    </submittedName>
</protein>
<dbReference type="PANTHER" id="PTHR21266:SF60">
    <property type="entry name" value="3-KETOSTEROID-9-ALPHA-MONOOXYGENASE, OXYGENASE COMPONENT"/>
    <property type="match status" value="1"/>
</dbReference>
<name>A0A2M7FXH6_9BACT</name>
<evidence type="ECO:0000256" key="4">
    <source>
        <dbReference type="ARBA" id="ARBA00023004"/>
    </source>
</evidence>
<dbReference type="SUPFAM" id="SSF55961">
    <property type="entry name" value="Bet v1-like"/>
    <property type="match status" value="1"/>
</dbReference>
<dbReference type="PANTHER" id="PTHR21266">
    <property type="entry name" value="IRON-SULFUR DOMAIN CONTAINING PROTEIN"/>
    <property type="match status" value="1"/>
</dbReference>
<evidence type="ECO:0000313" key="8">
    <source>
        <dbReference type="Proteomes" id="UP000231019"/>
    </source>
</evidence>
<dbReference type="InterPro" id="IPR050584">
    <property type="entry name" value="Cholesterol_7-desaturase"/>
</dbReference>
<dbReference type="Gene3D" id="2.102.10.10">
    <property type="entry name" value="Rieske [2Fe-2S] iron-sulphur domain"/>
    <property type="match status" value="1"/>
</dbReference>
<dbReference type="InterPro" id="IPR017941">
    <property type="entry name" value="Rieske_2Fe-2S"/>
</dbReference>
<dbReference type="PROSITE" id="PS51296">
    <property type="entry name" value="RIESKE"/>
    <property type="match status" value="1"/>
</dbReference>
<keyword evidence="1" id="KW-0001">2Fe-2S</keyword>
<accession>A0A2M7FXH6</accession>
<evidence type="ECO:0000256" key="5">
    <source>
        <dbReference type="ARBA" id="ARBA00023014"/>
    </source>
</evidence>
<evidence type="ECO:0000256" key="3">
    <source>
        <dbReference type="ARBA" id="ARBA00023002"/>
    </source>
</evidence>
<evidence type="ECO:0000256" key="2">
    <source>
        <dbReference type="ARBA" id="ARBA00022723"/>
    </source>
</evidence>
<evidence type="ECO:0000259" key="6">
    <source>
        <dbReference type="PROSITE" id="PS51296"/>
    </source>
</evidence>